<dbReference type="EC" id="3.1.3.48" evidence="2"/>
<accession>A0ABX2ZXI7</accession>
<keyword evidence="8" id="KW-1185">Reference proteome</keyword>
<evidence type="ECO:0000313" key="8">
    <source>
        <dbReference type="Proteomes" id="UP000094580"/>
    </source>
</evidence>
<evidence type="ECO:0000256" key="3">
    <source>
        <dbReference type="ARBA" id="ARBA00022801"/>
    </source>
</evidence>
<dbReference type="Pfam" id="PF01451">
    <property type="entry name" value="LMWPc"/>
    <property type="match status" value="1"/>
</dbReference>
<dbReference type="InterPro" id="IPR017867">
    <property type="entry name" value="Tyr_phospatase_low_mol_wt"/>
</dbReference>
<gene>
    <name evidence="7" type="ORF">BED47_16635</name>
</gene>
<keyword evidence="3" id="KW-0378">Hydrolase</keyword>
<dbReference type="PANTHER" id="PTHR11717:SF7">
    <property type="entry name" value="LOW MOLECULAR WEIGHT PHOSPHOTYROSINE PROTEIN PHOSPHATASE"/>
    <property type="match status" value="1"/>
</dbReference>
<evidence type="ECO:0000256" key="1">
    <source>
        <dbReference type="ARBA" id="ARBA00011063"/>
    </source>
</evidence>
<protein>
    <recommendedName>
        <fullName evidence="2">protein-tyrosine-phosphatase</fullName>
        <ecNumber evidence="2">3.1.3.48</ecNumber>
    </recommendedName>
</protein>
<keyword evidence="4" id="KW-0904">Protein phosphatase</keyword>
<comment type="catalytic activity">
    <reaction evidence="5">
        <text>O-phospho-L-tyrosyl-[protein] + H2O = L-tyrosyl-[protein] + phosphate</text>
        <dbReference type="Rhea" id="RHEA:10684"/>
        <dbReference type="Rhea" id="RHEA-COMP:10136"/>
        <dbReference type="Rhea" id="RHEA-COMP:20101"/>
        <dbReference type="ChEBI" id="CHEBI:15377"/>
        <dbReference type="ChEBI" id="CHEBI:43474"/>
        <dbReference type="ChEBI" id="CHEBI:46858"/>
        <dbReference type="ChEBI" id="CHEBI:61978"/>
        <dbReference type="EC" id="3.1.3.48"/>
    </reaction>
</comment>
<evidence type="ECO:0000256" key="5">
    <source>
        <dbReference type="ARBA" id="ARBA00051722"/>
    </source>
</evidence>
<dbReference type="RefSeq" id="WP_025568569.1">
    <property type="nucleotide sequence ID" value="NZ_MDKC01000003.1"/>
</dbReference>
<dbReference type="PANTHER" id="PTHR11717">
    <property type="entry name" value="LOW MOLECULAR WEIGHT PROTEIN TYROSINE PHOSPHATASE"/>
    <property type="match status" value="1"/>
</dbReference>
<dbReference type="SMART" id="SM00226">
    <property type="entry name" value="LMWPc"/>
    <property type="match status" value="1"/>
</dbReference>
<proteinExistence type="inferred from homology"/>
<dbReference type="Proteomes" id="UP000094580">
    <property type="component" value="Unassembled WGS sequence"/>
</dbReference>
<name>A0ABX2ZXI7_9BACI</name>
<evidence type="ECO:0000313" key="7">
    <source>
        <dbReference type="EMBL" id="ODG93134.1"/>
    </source>
</evidence>
<evidence type="ECO:0000259" key="6">
    <source>
        <dbReference type="SMART" id="SM00226"/>
    </source>
</evidence>
<organism evidence="7 8">
    <name type="scientific">Gottfriedia luciferensis</name>
    <dbReference type="NCBI Taxonomy" id="178774"/>
    <lineage>
        <taxon>Bacteria</taxon>
        <taxon>Bacillati</taxon>
        <taxon>Bacillota</taxon>
        <taxon>Bacilli</taxon>
        <taxon>Bacillales</taxon>
        <taxon>Bacillaceae</taxon>
        <taxon>Gottfriedia</taxon>
    </lineage>
</organism>
<dbReference type="EMBL" id="MDKC01000003">
    <property type="protein sequence ID" value="ODG93134.1"/>
    <property type="molecule type" value="Genomic_DNA"/>
</dbReference>
<dbReference type="PRINTS" id="PR00719">
    <property type="entry name" value="LMWPTPASE"/>
</dbReference>
<comment type="similarity">
    <text evidence="1">Belongs to the low molecular weight phosphotyrosine protein phosphatase family.</text>
</comment>
<evidence type="ECO:0000256" key="2">
    <source>
        <dbReference type="ARBA" id="ARBA00013064"/>
    </source>
</evidence>
<dbReference type="Gene3D" id="3.40.50.2300">
    <property type="match status" value="1"/>
</dbReference>
<feature type="domain" description="Phosphotyrosine protein phosphatase I" evidence="6">
    <location>
        <begin position="2"/>
        <end position="149"/>
    </location>
</feature>
<dbReference type="CDD" id="cd16343">
    <property type="entry name" value="LMWPTP"/>
    <property type="match status" value="1"/>
</dbReference>
<dbReference type="SUPFAM" id="SSF52788">
    <property type="entry name" value="Phosphotyrosine protein phosphatases I"/>
    <property type="match status" value="1"/>
</dbReference>
<sequence length="158" mass="17821">MIQVLFVCLGNICRSPMAEAVFRHLVTEKGLDKQFMIDSAGTGDWHLGHPPHKGTQGLLGEKGITCEGMKARKVTENDFKYFSYIVAMDAQNKEDLMNLARNNCIGEISLLSDYVPASMWKEVPDPYYTGNFNEVYDIITEGCSHLLQHILKQHQLTV</sequence>
<comment type="caution">
    <text evidence="7">The sequence shown here is derived from an EMBL/GenBank/DDBJ whole genome shotgun (WGS) entry which is preliminary data.</text>
</comment>
<evidence type="ECO:0000256" key="4">
    <source>
        <dbReference type="ARBA" id="ARBA00022912"/>
    </source>
</evidence>
<dbReference type="InterPro" id="IPR050438">
    <property type="entry name" value="LMW_PTPase"/>
</dbReference>
<dbReference type="InterPro" id="IPR036196">
    <property type="entry name" value="Ptyr_pPase_sf"/>
</dbReference>
<reference evidence="7 8" key="1">
    <citation type="submission" date="2016-07" db="EMBL/GenBank/DDBJ databases">
        <authorList>
            <person name="Townsley L."/>
            <person name="Shank E.A."/>
        </authorList>
    </citation>
    <scope>NUCLEOTIDE SEQUENCE [LARGE SCALE GENOMIC DNA]</scope>
    <source>
        <strain evidence="7 8">CH01</strain>
    </source>
</reference>
<dbReference type="InterPro" id="IPR023485">
    <property type="entry name" value="Ptyr_pPase"/>
</dbReference>